<comment type="caution">
    <text evidence="1">The sequence shown here is derived from an EMBL/GenBank/DDBJ whole genome shotgun (WGS) entry which is preliminary data.</text>
</comment>
<dbReference type="InterPro" id="IPR045522">
    <property type="entry name" value="DUF6474"/>
</dbReference>
<evidence type="ECO:0000313" key="1">
    <source>
        <dbReference type="EMBL" id="MDP9805535.1"/>
    </source>
</evidence>
<reference evidence="1 2" key="1">
    <citation type="submission" date="2023-07" db="EMBL/GenBank/DDBJ databases">
        <title>Sequencing the genomes of 1000 actinobacteria strains.</title>
        <authorList>
            <person name="Klenk H.-P."/>
        </authorList>
    </citation>
    <scope>NUCLEOTIDE SEQUENCE [LARGE SCALE GENOMIC DNA]</scope>
    <source>
        <strain evidence="1 2">DSM 17163</strain>
    </source>
</reference>
<proteinExistence type="predicted"/>
<sequence>MKRLRLLLRIATTAGPAIYSVVRRYGPQINQLIRENPELFDTIKQRISSLAKTRGANRGVEGLRARIGVLREQTTYLYGTANTVEVAQQATAWRQELDTLESALPVIEAMGSRQRREKIRSVEQTVDQLSAQILALTLEDDIEDAEIVDE</sequence>
<evidence type="ECO:0000313" key="2">
    <source>
        <dbReference type="Proteomes" id="UP001243212"/>
    </source>
</evidence>
<dbReference type="RefSeq" id="WP_307681813.1">
    <property type="nucleotide sequence ID" value="NZ_JAUSQX010000001.1"/>
</dbReference>
<organism evidence="1 2">
    <name type="scientific">Trueperella bonasi</name>
    <dbReference type="NCBI Taxonomy" id="312286"/>
    <lineage>
        <taxon>Bacteria</taxon>
        <taxon>Bacillati</taxon>
        <taxon>Actinomycetota</taxon>
        <taxon>Actinomycetes</taxon>
        <taxon>Actinomycetales</taxon>
        <taxon>Actinomycetaceae</taxon>
        <taxon>Trueperella</taxon>
    </lineage>
</organism>
<dbReference type="Pfam" id="PF20079">
    <property type="entry name" value="DUF6474"/>
    <property type="match status" value="1"/>
</dbReference>
<dbReference type="EMBL" id="JAUSQX010000001">
    <property type="protein sequence ID" value="MDP9805535.1"/>
    <property type="molecule type" value="Genomic_DNA"/>
</dbReference>
<dbReference type="Proteomes" id="UP001243212">
    <property type="component" value="Unassembled WGS sequence"/>
</dbReference>
<keyword evidence="2" id="KW-1185">Reference proteome</keyword>
<gene>
    <name evidence="1" type="ORF">J2S70_000117</name>
</gene>
<name>A0ABT9NDR7_9ACTO</name>
<protein>
    <submittedName>
        <fullName evidence="1">Uncharacterized protein</fullName>
    </submittedName>
</protein>
<accession>A0ABT9NDR7</accession>